<evidence type="ECO:0000313" key="4">
    <source>
        <dbReference type="EMBL" id="PTQ89620.1"/>
    </source>
</evidence>
<dbReference type="InterPro" id="IPR003344">
    <property type="entry name" value="Big_1_dom"/>
</dbReference>
<name>A0A2T5IZX4_9GAMM</name>
<comment type="caution">
    <text evidence="4">The sequence shown here is derived from an EMBL/GenBank/DDBJ whole genome shotgun (WGS) entry which is preliminary data.</text>
</comment>
<comment type="similarity">
    <text evidence="1">Belongs to the intimin/invasin family.</text>
</comment>
<dbReference type="Gene3D" id="2.60.40.10">
    <property type="entry name" value="Immunoglobulins"/>
    <property type="match status" value="2"/>
</dbReference>
<dbReference type="RefSeq" id="WP_107865575.1">
    <property type="nucleotide sequence ID" value="NZ_QAON01000006.1"/>
</dbReference>
<feature type="region of interest" description="Disordered" evidence="2">
    <location>
        <begin position="961"/>
        <end position="984"/>
    </location>
</feature>
<reference evidence="4 5" key="1">
    <citation type="submission" date="2018-04" db="EMBL/GenBank/DDBJ databases">
        <title>Genomic Encyclopedia of Archaeal and Bacterial Type Strains, Phase II (KMG-II): from individual species to whole genera.</title>
        <authorList>
            <person name="Goeker M."/>
        </authorList>
    </citation>
    <scope>NUCLEOTIDE SEQUENCE [LARGE SCALE GENOMIC DNA]</scope>
    <source>
        <strain evidence="4 5">DSM 5822</strain>
    </source>
</reference>
<gene>
    <name evidence="4" type="ORF">C8N29_106151</name>
</gene>
<sequence>MHNWEHYSRLPAYLLTAALIASCGGGGKDELVGQSNSAITAVTDLTSLGVGETKTFSISIDNATGTSVQVISNGNVNIVPADSTTRPIVGGKADIIVKGSDIEGSGILEIRYTDAQGNIAIKTIPYSVQDLVGTASPYTTSIQLSAAQINPTGGNTATRAVFTILKTDGSVATDQNGKLYLQLSSSPGFGDFKAVLPAYPIGVETDGRKYVTVVNGKAEVDISAVGQQPIQGNLLIANPFTDNKGRITKVASQSFNIVNGYTVTMEDPARTEILSGGDSITLSAFVSDPAGAGVANQKVTFEIVRTTVDAKGTIRKDGELKVGANSASTVLTDTNGRANINLELDSADDRSNRPIVVLARIGSSSNEQKEAFTKVDVVGTTLAINTSTVNVKNGQDNLVVTATLRDAKSISIDGQPIRFDVGSGLQTKASTGEYVDGGQTVNTVSGLASTNVKIKDVNNTSVIAVASNLCPSTGTVKDTGISDSAVKEAVRAILLDSTQTKPFCNSVQSPSLGFIVSTLNFDIRAYDGKCGAEAATPLADAALLDINKSYCFKVDYSEVLPVVQTATLSRKINLATTLGTLGAANQTITDDVLDDKFAGTVKFDYTPTYPGVAVLRGDTRSSDNKSITVTIQKEFIATLPAKIAVQSDKTSLAVGGQTEIIAKVLDAKDNPVKGEEVEFSQLSDPSGGRLPAPVAETDANGIARVPYIAGALTTGKDTIKIQGKSRTSGKTASVDLTVGGKSVFLSIGTGNTIADLNSTTYALPHQITITDADGQPIRNQQVTLSVIPFKYYKGMYVIPVDGDTTADTWVPSISARCNNEDINLNGRLDELENNTNSDSVIYVNGPQGALLPYYTTPTTQSELSNNANTVQAVRLKDYGSNTPIYDILDNGDGLLWPGNPVTLSDAIVTTDANGIATYNVVYAKSFASWIQVRLIATTRVEGTESRVERVFDLVASKNDLKKDGTPPGGVESNFGTASSCTNPN</sequence>
<dbReference type="InterPro" id="IPR013783">
    <property type="entry name" value="Ig-like_fold"/>
</dbReference>
<accession>A0A2T5IZX4</accession>
<evidence type="ECO:0000259" key="3">
    <source>
        <dbReference type="PROSITE" id="PS51127"/>
    </source>
</evidence>
<feature type="compositionally biased region" description="Polar residues" evidence="2">
    <location>
        <begin position="973"/>
        <end position="984"/>
    </location>
</feature>
<dbReference type="SUPFAM" id="SSF49373">
    <property type="entry name" value="Invasin/intimin cell-adhesion fragments"/>
    <property type="match status" value="1"/>
</dbReference>
<feature type="domain" description="Big-1" evidence="3">
    <location>
        <begin position="642"/>
        <end position="737"/>
    </location>
</feature>
<evidence type="ECO:0000313" key="5">
    <source>
        <dbReference type="Proteomes" id="UP000244223"/>
    </source>
</evidence>
<dbReference type="Proteomes" id="UP000244223">
    <property type="component" value="Unassembled WGS sequence"/>
</dbReference>
<evidence type="ECO:0000256" key="1">
    <source>
        <dbReference type="ARBA" id="ARBA00010116"/>
    </source>
</evidence>
<dbReference type="EMBL" id="QAON01000006">
    <property type="protein sequence ID" value="PTQ89620.1"/>
    <property type="molecule type" value="Genomic_DNA"/>
</dbReference>
<dbReference type="AlphaFoldDB" id="A0A2T5IZX4"/>
<dbReference type="PROSITE" id="PS51127">
    <property type="entry name" value="BIG1"/>
    <property type="match status" value="1"/>
</dbReference>
<proteinExistence type="inferred from homology"/>
<organism evidence="4 5">
    <name type="scientific">Agitococcus lubricus</name>
    <dbReference type="NCBI Taxonomy" id="1077255"/>
    <lineage>
        <taxon>Bacteria</taxon>
        <taxon>Pseudomonadati</taxon>
        <taxon>Pseudomonadota</taxon>
        <taxon>Gammaproteobacteria</taxon>
        <taxon>Moraxellales</taxon>
        <taxon>Moraxellaceae</taxon>
        <taxon>Agitococcus</taxon>
    </lineage>
</organism>
<keyword evidence="5" id="KW-1185">Reference proteome</keyword>
<dbReference type="InterPro" id="IPR008964">
    <property type="entry name" value="Invasin/intimin_cell_adhesion"/>
</dbReference>
<evidence type="ECO:0000256" key="2">
    <source>
        <dbReference type="SAM" id="MobiDB-lite"/>
    </source>
</evidence>
<protein>
    <recommendedName>
        <fullName evidence="3">Big-1 domain-containing protein</fullName>
    </recommendedName>
</protein>
<dbReference type="OrthoDB" id="6662267at2"/>